<feature type="transmembrane region" description="Helical" evidence="1">
    <location>
        <begin position="36"/>
        <end position="55"/>
    </location>
</feature>
<reference evidence="2 3" key="1">
    <citation type="journal article" date="2015" name="Microbes Environ.">
        <title>Distribution and evolution of nitrogen fixation genes in the phylum bacteroidetes.</title>
        <authorList>
            <person name="Inoue J."/>
            <person name="Oshima K."/>
            <person name="Suda W."/>
            <person name="Sakamoto M."/>
            <person name="Iino T."/>
            <person name="Noda S."/>
            <person name="Hongoh Y."/>
            <person name="Hattori M."/>
            <person name="Ohkuma M."/>
        </authorList>
    </citation>
    <scope>NUCLEOTIDE SEQUENCE [LARGE SCALE GENOMIC DNA]</scope>
    <source>
        <strain evidence="2">JCM 15548</strain>
    </source>
</reference>
<evidence type="ECO:0000313" key="2">
    <source>
        <dbReference type="EMBL" id="GAO29375.1"/>
    </source>
</evidence>
<comment type="caution">
    <text evidence="2">The sequence shown here is derived from an EMBL/GenBank/DDBJ whole genome shotgun (WGS) entry which is preliminary data.</text>
</comment>
<organism evidence="2 3">
    <name type="scientific">Geofilum rubicundum JCM 15548</name>
    <dbReference type="NCBI Taxonomy" id="1236989"/>
    <lineage>
        <taxon>Bacteria</taxon>
        <taxon>Pseudomonadati</taxon>
        <taxon>Bacteroidota</taxon>
        <taxon>Bacteroidia</taxon>
        <taxon>Marinilabiliales</taxon>
        <taxon>Marinilabiliaceae</taxon>
        <taxon>Geofilum</taxon>
    </lineage>
</organism>
<keyword evidence="1" id="KW-0812">Transmembrane</keyword>
<dbReference type="STRING" id="1236989.JCM15548_11554"/>
<keyword evidence="1" id="KW-0472">Membrane</keyword>
<dbReference type="AlphaFoldDB" id="A0A0E9LWZ9"/>
<sequence>MINKSNYWIKGSECLTNGCFLVTKRMFGFMDTRGKIAFKAIYSGGFLLSIGYIAYF</sequence>
<dbReference type="EMBL" id="BAZW01000008">
    <property type="protein sequence ID" value="GAO29375.1"/>
    <property type="molecule type" value="Genomic_DNA"/>
</dbReference>
<protein>
    <submittedName>
        <fullName evidence="2">Uncharacterized protein</fullName>
    </submittedName>
</protein>
<keyword evidence="3" id="KW-1185">Reference proteome</keyword>
<evidence type="ECO:0000313" key="3">
    <source>
        <dbReference type="Proteomes" id="UP000032900"/>
    </source>
</evidence>
<evidence type="ECO:0000256" key="1">
    <source>
        <dbReference type="SAM" id="Phobius"/>
    </source>
</evidence>
<proteinExistence type="predicted"/>
<dbReference type="Proteomes" id="UP000032900">
    <property type="component" value="Unassembled WGS sequence"/>
</dbReference>
<gene>
    <name evidence="2" type="ORF">JCM15548_11554</name>
</gene>
<name>A0A0E9LWZ9_9BACT</name>
<keyword evidence="1" id="KW-1133">Transmembrane helix</keyword>
<accession>A0A0E9LWZ9</accession>